<dbReference type="InterPro" id="IPR027417">
    <property type="entry name" value="P-loop_NTPase"/>
</dbReference>
<evidence type="ECO:0000259" key="3">
    <source>
        <dbReference type="PROSITE" id="PS51722"/>
    </source>
</evidence>
<gene>
    <name evidence="4" type="primary">lepA_1</name>
    <name evidence="4" type="ORF">NCTC13645_01481</name>
</gene>
<evidence type="ECO:0000313" key="4">
    <source>
        <dbReference type="EMBL" id="SUP59228.1"/>
    </source>
</evidence>
<dbReference type="InterPro" id="IPR006297">
    <property type="entry name" value="EF-4"/>
</dbReference>
<dbReference type="GO" id="GO:0043022">
    <property type="term" value="F:ribosome binding"/>
    <property type="evidence" value="ECO:0007669"/>
    <property type="project" value="TreeGrafter"/>
</dbReference>
<dbReference type="Pfam" id="PF00009">
    <property type="entry name" value="GTP_EFTU"/>
    <property type="match status" value="1"/>
</dbReference>
<dbReference type="EMBL" id="UHIV01000004">
    <property type="protein sequence ID" value="SUP59228.1"/>
    <property type="molecule type" value="Genomic_DNA"/>
</dbReference>
<dbReference type="GO" id="GO:0005525">
    <property type="term" value="F:GTP binding"/>
    <property type="evidence" value="ECO:0007669"/>
    <property type="project" value="UniProtKB-KW"/>
</dbReference>
<feature type="domain" description="Tr-type G" evidence="3">
    <location>
        <begin position="6"/>
        <end position="150"/>
    </location>
</feature>
<dbReference type="PROSITE" id="PS51722">
    <property type="entry name" value="G_TR_2"/>
    <property type="match status" value="1"/>
</dbReference>
<organism evidence="4 5">
    <name type="scientific">Weissella viridescens</name>
    <name type="common">Lactobacillus viridescens</name>
    <dbReference type="NCBI Taxonomy" id="1629"/>
    <lineage>
        <taxon>Bacteria</taxon>
        <taxon>Bacillati</taxon>
        <taxon>Bacillota</taxon>
        <taxon>Bacilli</taxon>
        <taxon>Lactobacillales</taxon>
        <taxon>Lactobacillaceae</taxon>
        <taxon>Weissella</taxon>
    </lineage>
</organism>
<evidence type="ECO:0000256" key="2">
    <source>
        <dbReference type="ARBA" id="ARBA00023134"/>
    </source>
</evidence>
<dbReference type="GO" id="GO:0003746">
    <property type="term" value="F:translation elongation factor activity"/>
    <property type="evidence" value="ECO:0007669"/>
    <property type="project" value="UniProtKB-KW"/>
</dbReference>
<reference evidence="4 5" key="1">
    <citation type="submission" date="2018-06" db="EMBL/GenBank/DDBJ databases">
        <authorList>
            <consortium name="Pathogen Informatics"/>
            <person name="Doyle S."/>
        </authorList>
    </citation>
    <scope>NUCLEOTIDE SEQUENCE [LARGE SCALE GENOMIC DNA]</scope>
    <source>
        <strain evidence="4 5">NCTC13645</strain>
    </source>
</reference>
<evidence type="ECO:0000256" key="1">
    <source>
        <dbReference type="ARBA" id="ARBA00022741"/>
    </source>
</evidence>
<keyword evidence="4" id="KW-0648">Protein biosynthesis</keyword>
<protein>
    <submittedName>
        <fullName evidence="4">Elongation factor 4</fullName>
        <ecNumber evidence="4">3.6.5.-</ecNumber>
    </submittedName>
</protein>
<dbReference type="PANTHER" id="PTHR43512">
    <property type="entry name" value="TRANSLATION FACTOR GUF1-RELATED"/>
    <property type="match status" value="1"/>
</dbReference>
<dbReference type="GO" id="GO:0045727">
    <property type="term" value="P:positive regulation of translation"/>
    <property type="evidence" value="ECO:0007669"/>
    <property type="project" value="TreeGrafter"/>
</dbReference>
<dbReference type="PANTHER" id="PTHR43512:SF4">
    <property type="entry name" value="TRANSLATION FACTOR GUF1 HOMOLOG, CHLOROPLASTIC"/>
    <property type="match status" value="1"/>
</dbReference>
<evidence type="ECO:0000313" key="5">
    <source>
        <dbReference type="Proteomes" id="UP000254621"/>
    </source>
</evidence>
<dbReference type="NCBIfam" id="TIGR00231">
    <property type="entry name" value="small_GTP"/>
    <property type="match status" value="1"/>
</dbReference>
<accession>A0A380P2Z2</accession>
<dbReference type="Proteomes" id="UP000254621">
    <property type="component" value="Unassembled WGS sequence"/>
</dbReference>
<dbReference type="GO" id="GO:0003924">
    <property type="term" value="F:GTPase activity"/>
    <property type="evidence" value="ECO:0007669"/>
    <property type="project" value="InterPro"/>
</dbReference>
<keyword evidence="4" id="KW-0378">Hydrolase</keyword>
<dbReference type="EC" id="3.6.5.-" evidence="4"/>
<proteinExistence type="predicted"/>
<dbReference type="SUPFAM" id="SSF52540">
    <property type="entry name" value="P-loop containing nucleoside triphosphate hydrolases"/>
    <property type="match status" value="1"/>
</dbReference>
<dbReference type="PRINTS" id="PR00315">
    <property type="entry name" value="ELONGATNFCT"/>
</dbReference>
<dbReference type="AlphaFoldDB" id="A0A380P2Z2"/>
<name>A0A380P2Z2_WEIVI</name>
<keyword evidence="2" id="KW-0342">GTP-binding</keyword>
<sequence length="150" mass="16845">MPKDQKFIRNFAIIAHIDHGKSTLADRIMETTNTVSNREASDQLLDDLAVEQMHGVTVKSRTVRNYYVDPEGQEFEYNLIDTPGHVDFNYEVSRSLSATDGVLLLVDATKGVQAQTVANYRLSQDAGLTVIPIINKIDNKWLMLIVPKPD</sequence>
<dbReference type="InterPro" id="IPR000795">
    <property type="entry name" value="T_Tr_GTP-bd_dom"/>
</dbReference>
<keyword evidence="1" id="KW-0547">Nucleotide-binding</keyword>
<keyword evidence="4" id="KW-0251">Elongation factor</keyword>
<dbReference type="Gene3D" id="3.40.50.300">
    <property type="entry name" value="P-loop containing nucleotide triphosphate hydrolases"/>
    <property type="match status" value="1"/>
</dbReference>
<dbReference type="InterPro" id="IPR005225">
    <property type="entry name" value="Small_GTP-bd"/>
</dbReference>